<sequence>MRSFTELAQRAVLFLIGLVGICVSGVWFLQGGRYGAIVAFCGAMAALLADFFWMSKKSELSRSAIPDQPVYELKALARDMGLKGFSSLPKEELVALIRRRLDPLSRRWGVFKWIAVIAAFGAIPGLDWLMPPPSRVPPQYAIAWYERTEGKLRLIPPHDVEVAVSTDDILGDRVRIPIHLALRNLDAVPLEIVRVELSYDADLQISSSGKAKIDPSDRRPVYEHPIGTLENTEHYTPLEPVDTITIPTQFLCFAAPSRQDHQLLH</sequence>
<comment type="caution">
    <text evidence="2">The sequence shown here is derived from an EMBL/GenBank/DDBJ whole genome shotgun (WGS) entry which is preliminary data.</text>
</comment>
<dbReference type="EMBL" id="LAZR01015115">
    <property type="protein sequence ID" value="KKM14578.1"/>
    <property type="molecule type" value="Genomic_DNA"/>
</dbReference>
<keyword evidence="1" id="KW-1133">Transmembrane helix</keyword>
<evidence type="ECO:0000313" key="2">
    <source>
        <dbReference type="EMBL" id="KKM14578.1"/>
    </source>
</evidence>
<feature type="transmembrane region" description="Helical" evidence="1">
    <location>
        <begin position="35"/>
        <end position="53"/>
    </location>
</feature>
<proteinExistence type="predicted"/>
<keyword evidence="1" id="KW-0472">Membrane</keyword>
<keyword evidence="1" id="KW-0812">Transmembrane</keyword>
<organism evidence="2">
    <name type="scientific">marine sediment metagenome</name>
    <dbReference type="NCBI Taxonomy" id="412755"/>
    <lineage>
        <taxon>unclassified sequences</taxon>
        <taxon>metagenomes</taxon>
        <taxon>ecological metagenomes</taxon>
    </lineage>
</organism>
<dbReference type="AlphaFoldDB" id="A0A0F9JXG8"/>
<protein>
    <recommendedName>
        <fullName evidence="3">Rho termination factor N-terminal domain-containing protein</fullName>
    </recommendedName>
</protein>
<evidence type="ECO:0008006" key="3">
    <source>
        <dbReference type="Google" id="ProtNLM"/>
    </source>
</evidence>
<feature type="transmembrane region" description="Helical" evidence="1">
    <location>
        <begin position="108"/>
        <end position="130"/>
    </location>
</feature>
<gene>
    <name evidence="2" type="ORF">LCGC14_1704710</name>
</gene>
<name>A0A0F9JXG8_9ZZZZ</name>
<accession>A0A0F9JXG8</accession>
<feature type="transmembrane region" description="Helical" evidence="1">
    <location>
        <begin position="12"/>
        <end position="29"/>
    </location>
</feature>
<evidence type="ECO:0000256" key="1">
    <source>
        <dbReference type="SAM" id="Phobius"/>
    </source>
</evidence>
<reference evidence="2" key="1">
    <citation type="journal article" date="2015" name="Nature">
        <title>Complex archaea that bridge the gap between prokaryotes and eukaryotes.</title>
        <authorList>
            <person name="Spang A."/>
            <person name="Saw J.H."/>
            <person name="Jorgensen S.L."/>
            <person name="Zaremba-Niedzwiedzka K."/>
            <person name="Martijn J."/>
            <person name="Lind A.E."/>
            <person name="van Eijk R."/>
            <person name="Schleper C."/>
            <person name="Guy L."/>
            <person name="Ettema T.J."/>
        </authorList>
    </citation>
    <scope>NUCLEOTIDE SEQUENCE</scope>
</reference>